<gene>
    <name evidence="6" type="ORF">BS47DRAFT_360093</name>
</gene>
<accession>A0A9P6DLJ5</accession>
<comment type="caution">
    <text evidence="6">The sequence shown here is derived from an EMBL/GenBank/DDBJ whole genome shotgun (WGS) entry which is preliminary data.</text>
</comment>
<feature type="compositionally biased region" description="Low complexity" evidence="4">
    <location>
        <begin position="102"/>
        <end position="111"/>
    </location>
</feature>
<keyword evidence="3 5" id="KW-0472">Membrane</keyword>
<keyword evidence="7" id="KW-1185">Reference proteome</keyword>
<name>A0A9P6DLJ5_9AGAM</name>
<dbReference type="InterPro" id="IPR028143">
    <property type="entry name" value="Get2/sif1"/>
</dbReference>
<evidence type="ECO:0000256" key="5">
    <source>
        <dbReference type="SAM" id="Phobius"/>
    </source>
</evidence>
<evidence type="ECO:0000313" key="6">
    <source>
        <dbReference type="EMBL" id="KAF9506976.1"/>
    </source>
</evidence>
<dbReference type="OrthoDB" id="5393181at2759"/>
<dbReference type="PANTHER" id="PTHR28263">
    <property type="entry name" value="GOLGI TO ER TRAFFIC PROTEIN 2"/>
    <property type="match status" value="1"/>
</dbReference>
<keyword evidence="2 5" id="KW-1133">Transmembrane helix</keyword>
<evidence type="ECO:0000256" key="3">
    <source>
        <dbReference type="ARBA" id="ARBA00023136"/>
    </source>
</evidence>
<reference evidence="6" key="1">
    <citation type="journal article" date="2020" name="Nat. Commun.">
        <title>Large-scale genome sequencing of mycorrhizal fungi provides insights into the early evolution of symbiotic traits.</title>
        <authorList>
            <person name="Miyauchi S."/>
            <person name="Kiss E."/>
            <person name="Kuo A."/>
            <person name="Drula E."/>
            <person name="Kohler A."/>
            <person name="Sanchez-Garcia M."/>
            <person name="Morin E."/>
            <person name="Andreopoulos B."/>
            <person name="Barry K.W."/>
            <person name="Bonito G."/>
            <person name="Buee M."/>
            <person name="Carver A."/>
            <person name="Chen C."/>
            <person name="Cichocki N."/>
            <person name="Clum A."/>
            <person name="Culley D."/>
            <person name="Crous P.W."/>
            <person name="Fauchery L."/>
            <person name="Girlanda M."/>
            <person name="Hayes R.D."/>
            <person name="Keri Z."/>
            <person name="LaButti K."/>
            <person name="Lipzen A."/>
            <person name="Lombard V."/>
            <person name="Magnuson J."/>
            <person name="Maillard F."/>
            <person name="Murat C."/>
            <person name="Nolan M."/>
            <person name="Ohm R.A."/>
            <person name="Pangilinan J."/>
            <person name="Pereira M.F."/>
            <person name="Perotto S."/>
            <person name="Peter M."/>
            <person name="Pfister S."/>
            <person name="Riley R."/>
            <person name="Sitrit Y."/>
            <person name="Stielow J.B."/>
            <person name="Szollosi G."/>
            <person name="Zifcakova L."/>
            <person name="Stursova M."/>
            <person name="Spatafora J.W."/>
            <person name="Tedersoo L."/>
            <person name="Vaario L.M."/>
            <person name="Yamada A."/>
            <person name="Yan M."/>
            <person name="Wang P."/>
            <person name="Xu J."/>
            <person name="Bruns T."/>
            <person name="Baldrian P."/>
            <person name="Vilgalys R."/>
            <person name="Dunand C."/>
            <person name="Henrissat B."/>
            <person name="Grigoriev I.V."/>
            <person name="Hibbett D."/>
            <person name="Nagy L.G."/>
            <person name="Martin F.M."/>
        </authorList>
    </citation>
    <scope>NUCLEOTIDE SEQUENCE</scope>
    <source>
        <strain evidence="6">UP504</strain>
    </source>
</reference>
<evidence type="ECO:0000256" key="4">
    <source>
        <dbReference type="SAM" id="MobiDB-lite"/>
    </source>
</evidence>
<feature type="transmembrane region" description="Helical" evidence="5">
    <location>
        <begin position="126"/>
        <end position="143"/>
    </location>
</feature>
<organism evidence="6 7">
    <name type="scientific">Hydnum rufescens UP504</name>
    <dbReference type="NCBI Taxonomy" id="1448309"/>
    <lineage>
        <taxon>Eukaryota</taxon>
        <taxon>Fungi</taxon>
        <taxon>Dikarya</taxon>
        <taxon>Basidiomycota</taxon>
        <taxon>Agaricomycotina</taxon>
        <taxon>Agaricomycetes</taxon>
        <taxon>Cantharellales</taxon>
        <taxon>Hydnaceae</taxon>
        <taxon>Hydnum</taxon>
    </lineage>
</organism>
<feature type="compositionally biased region" description="Basic and acidic residues" evidence="4">
    <location>
        <begin position="30"/>
        <end position="42"/>
    </location>
</feature>
<feature type="region of interest" description="Disordered" evidence="4">
    <location>
        <begin position="94"/>
        <end position="114"/>
    </location>
</feature>
<proteinExistence type="predicted"/>
<evidence type="ECO:0000313" key="7">
    <source>
        <dbReference type="Proteomes" id="UP000886523"/>
    </source>
</evidence>
<keyword evidence="1 5" id="KW-0812">Transmembrane</keyword>
<dbReference type="PANTHER" id="PTHR28263:SF1">
    <property type="entry name" value="GOLGI TO ER TRAFFIC PROTEIN 2"/>
    <property type="match status" value="1"/>
</dbReference>
<evidence type="ECO:0000256" key="1">
    <source>
        <dbReference type="ARBA" id="ARBA00022692"/>
    </source>
</evidence>
<dbReference type="GO" id="GO:0006890">
    <property type="term" value="P:retrograde vesicle-mediated transport, Golgi to endoplasmic reticulum"/>
    <property type="evidence" value="ECO:0007669"/>
    <property type="project" value="TreeGrafter"/>
</dbReference>
<feature type="transmembrane region" description="Helical" evidence="5">
    <location>
        <begin position="244"/>
        <end position="261"/>
    </location>
</feature>
<protein>
    <submittedName>
        <fullName evidence="6">Uncharacterized protein</fullName>
    </submittedName>
</protein>
<feature type="region of interest" description="Disordered" evidence="4">
    <location>
        <begin position="17"/>
        <end position="79"/>
    </location>
</feature>
<sequence length="262" mass="29396">MDAKARAEARRQAILAKASSRLAKLTSSARGEETEASIHDDPPLPTLPSVRAIRRTPSPIFPRQPSALDHPSGGEEPLPQDAFEAILSSLGSSGMTNDESKLSPTTSTSPFEPTPLPPRSLPFMPFFRFLSTIAMVIFFVFYLEPFNFARMGYYGLETPSRWGRWADLTRRETGEWGVQPVPIFWAFISLQLAVHSFQFFYDNQPSPLPMFVAMVLPHFPHPLPTIVTNAFHYVHMTQMLLDDMAVWVVTVGFIIWVAGWGN</sequence>
<dbReference type="Proteomes" id="UP000886523">
    <property type="component" value="Unassembled WGS sequence"/>
</dbReference>
<evidence type="ECO:0000256" key="2">
    <source>
        <dbReference type="ARBA" id="ARBA00022989"/>
    </source>
</evidence>
<dbReference type="EMBL" id="MU129093">
    <property type="protein sequence ID" value="KAF9506976.1"/>
    <property type="molecule type" value="Genomic_DNA"/>
</dbReference>
<dbReference type="AlphaFoldDB" id="A0A9P6DLJ5"/>